<sequence>MNSKVVVFSIALCGAIYSQPLATPEDKDCSATDCQESPLATNRFNDNKFASLFRRLISKNPVDLPSCQVDDDCPPEYACYEPTSRCRSRKRIINIYSRW</sequence>
<feature type="chain" id="PRO_5035862839" evidence="1">
    <location>
        <begin position="19"/>
        <end position="99"/>
    </location>
</feature>
<organism evidence="2 3">
    <name type="scientific">Caenorhabditis auriculariae</name>
    <dbReference type="NCBI Taxonomy" id="2777116"/>
    <lineage>
        <taxon>Eukaryota</taxon>
        <taxon>Metazoa</taxon>
        <taxon>Ecdysozoa</taxon>
        <taxon>Nematoda</taxon>
        <taxon>Chromadorea</taxon>
        <taxon>Rhabditida</taxon>
        <taxon>Rhabditina</taxon>
        <taxon>Rhabditomorpha</taxon>
        <taxon>Rhabditoidea</taxon>
        <taxon>Rhabditidae</taxon>
        <taxon>Peloderinae</taxon>
        <taxon>Caenorhabditis</taxon>
    </lineage>
</organism>
<reference evidence="2" key="1">
    <citation type="submission" date="2020-10" db="EMBL/GenBank/DDBJ databases">
        <authorList>
            <person name="Kikuchi T."/>
        </authorList>
    </citation>
    <scope>NUCLEOTIDE SEQUENCE</scope>
    <source>
        <strain evidence="2">NKZ352</strain>
    </source>
</reference>
<dbReference type="AlphaFoldDB" id="A0A8S1H537"/>
<dbReference type="EMBL" id="CAJGYM010000015">
    <property type="protein sequence ID" value="CAD6190263.1"/>
    <property type="molecule type" value="Genomic_DNA"/>
</dbReference>
<dbReference type="Proteomes" id="UP000835052">
    <property type="component" value="Unassembled WGS sequence"/>
</dbReference>
<accession>A0A8S1H537</accession>
<evidence type="ECO:0000313" key="3">
    <source>
        <dbReference type="Proteomes" id="UP000835052"/>
    </source>
</evidence>
<keyword evidence="3" id="KW-1185">Reference proteome</keyword>
<evidence type="ECO:0000256" key="1">
    <source>
        <dbReference type="SAM" id="SignalP"/>
    </source>
</evidence>
<comment type="caution">
    <text evidence="2">The sequence shown here is derived from an EMBL/GenBank/DDBJ whole genome shotgun (WGS) entry which is preliminary data.</text>
</comment>
<name>A0A8S1H537_9PELO</name>
<evidence type="ECO:0000313" key="2">
    <source>
        <dbReference type="EMBL" id="CAD6190263.1"/>
    </source>
</evidence>
<protein>
    <submittedName>
        <fullName evidence="2">Uncharacterized protein</fullName>
    </submittedName>
</protein>
<feature type="signal peptide" evidence="1">
    <location>
        <begin position="1"/>
        <end position="18"/>
    </location>
</feature>
<keyword evidence="1" id="KW-0732">Signal</keyword>
<gene>
    <name evidence="2" type="ORF">CAUJ_LOCUS6182</name>
</gene>
<proteinExistence type="predicted"/>